<protein>
    <submittedName>
        <fullName evidence="1">Uncharacterized protein</fullName>
    </submittedName>
</protein>
<proteinExistence type="predicted"/>
<gene>
    <name evidence="1" type="ORF">CKY20_10935</name>
</gene>
<dbReference type="EMBL" id="NSDI01000014">
    <property type="protein sequence ID" value="RIY35304.1"/>
    <property type="molecule type" value="Genomic_DNA"/>
</dbReference>
<organism evidence="1 2">
    <name type="scientific">Capnocytophaga canis</name>
    <dbReference type="NCBI Taxonomy" id="1848903"/>
    <lineage>
        <taxon>Bacteria</taxon>
        <taxon>Pseudomonadati</taxon>
        <taxon>Bacteroidota</taxon>
        <taxon>Flavobacteriia</taxon>
        <taxon>Flavobacteriales</taxon>
        <taxon>Flavobacteriaceae</taxon>
        <taxon>Capnocytophaga</taxon>
    </lineage>
</organism>
<dbReference type="RefSeq" id="WP_119653112.1">
    <property type="nucleotide sequence ID" value="NZ_JBIURC010000050.1"/>
</dbReference>
<sequence length="151" mass="17858">MKVAKQIINSSQYQSLVDDIQKRIKLKILNEYRDTVASRDEEKMKLANLSGEKAMKLLETDKENFSKFALCKMQKFENAKIDEEYPIGEEPEQEDDNEMILGYSKSFLLLYLIEYYLLKTNPSELETYLKATRIPYAKKYEKELKKIYSNL</sequence>
<accession>A0A3A1YGG5</accession>
<dbReference type="Proteomes" id="UP000265497">
    <property type="component" value="Unassembled WGS sequence"/>
</dbReference>
<name>A0A3A1YGG5_9FLAO</name>
<reference evidence="1 2" key="1">
    <citation type="submission" date="2017-08" db="EMBL/GenBank/DDBJ databases">
        <title>Capnocytophaga canis 17-158 assembly.</title>
        <authorList>
            <person name="Gulvik C.A."/>
        </authorList>
    </citation>
    <scope>NUCLEOTIDE SEQUENCE [LARGE SCALE GENOMIC DNA]</scope>
    <source>
        <strain evidence="1 2">17-158</strain>
    </source>
</reference>
<dbReference type="AlphaFoldDB" id="A0A3A1YGG5"/>
<comment type="caution">
    <text evidence="1">The sequence shown here is derived from an EMBL/GenBank/DDBJ whole genome shotgun (WGS) entry which is preliminary data.</text>
</comment>
<evidence type="ECO:0000313" key="2">
    <source>
        <dbReference type="Proteomes" id="UP000265497"/>
    </source>
</evidence>
<evidence type="ECO:0000313" key="1">
    <source>
        <dbReference type="EMBL" id="RIY35304.1"/>
    </source>
</evidence>